<feature type="compositionally biased region" description="Basic and acidic residues" evidence="1">
    <location>
        <begin position="24"/>
        <end position="33"/>
    </location>
</feature>
<dbReference type="STRING" id="1276920.ADIAG_02348"/>
<proteinExistence type="predicted"/>
<dbReference type="PATRIC" id="fig|1276920.7.peg.2353"/>
<accession>M7MTS4</accession>
<feature type="region of interest" description="Disordered" evidence="1">
    <location>
        <begin position="1"/>
        <end position="44"/>
    </location>
</feature>
<dbReference type="Proteomes" id="UP000012015">
    <property type="component" value="Unassembled WGS sequence"/>
</dbReference>
<dbReference type="RefSeq" id="WP_007271528.1">
    <property type="nucleotide sequence ID" value="NZ_AOCK01000006.1"/>
</dbReference>
<comment type="caution">
    <text evidence="2">The sequence shown here is derived from an EMBL/GenBank/DDBJ whole genome shotgun (WGS) entry which is preliminary data.</text>
</comment>
<sequence>MADLDPQEAIDLEKYDDPNPEPITDPKHPDYVEPAKGIAPIGGK</sequence>
<evidence type="ECO:0000313" key="3">
    <source>
        <dbReference type="Proteomes" id="UP000012015"/>
    </source>
</evidence>
<evidence type="ECO:0000256" key="1">
    <source>
        <dbReference type="SAM" id="MobiDB-lite"/>
    </source>
</evidence>
<keyword evidence="3" id="KW-1185">Reference proteome</keyword>
<organism evidence="2 3">
    <name type="scientific">Paeniglutamicibacter gangotriensis Lz1y</name>
    <dbReference type="NCBI Taxonomy" id="1276920"/>
    <lineage>
        <taxon>Bacteria</taxon>
        <taxon>Bacillati</taxon>
        <taxon>Actinomycetota</taxon>
        <taxon>Actinomycetes</taxon>
        <taxon>Micrococcales</taxon>
        <taxon>Micrococcaceae</taxon>
        <taxon>Paeniglutamicibacter</taxon>
    </lineage>
</organism>
<protein>
    <submittedName>
        <fullName evidence="2">Uncharacterized protein</fullName>
    </submittedName>
</protein>
<feature type="compositionally biased region" description="Acidic residues" evidence="1">
    <location>
        <begin position="1"/>
        <end position="10"/>
    </location>
</feature>
<evidence type="ECO:0000313" key="2">
    <source>
        <dbReference type="EMBL" id="EMQ98330.1"/>
    </source>
</evidence>
<name>M7MTS4_9MICC</name>
<dbReference type="AlphaFoldDB" id="M7MTS4"/>
<dbReference type="EMBL" id="AOCK01000006">
    <property type="protein sequence ID" value="EMQ98330.1"/>
    <property type="molecule type" value="Genomic_DNA"/>
</dbReference>
<gene>
    <name evidence="2" type="ORF">ADIAG_02348</name>
</gene>
<reference evidence="2 3" key="1">
    <citation type="journal article" date="2013" name="Genome Announc.">
        <title>Draft Genome Sequence of Arthrobacter gangotriensis Strain Lz1yT, Isolated from a Penguin Rookery Soil Sample Collected in Antarctica, near the Indian Station Dakshin Gangotri.</title>
        <authorList>
            <person name="Shivaji S."/>
            <person name="Ara S."/>
            <person name="Bandi S."/>
            <person name="Singh A."/>
            <person name="Kumar Pinnaka A."/>
        </authorList>
    </citation>
    <scope>NUCLEOTIDE SEQUENCE [LARGE SCALE GENOMIC DNA]</scope>
    <source>
        <strain evidence="2 3">Lz1y</strain>
    </source>
</reference>